<accession>A0A1G6D592</accession>
<gene>
    <name evidence="2" type="ORF">SAMN05660653_01932</name>
</gene>
<dbReference type="InterPro" id="IPR012312">
    <property type="entry name" value="Hemerythrin-like"/>
</dbReference>
<proteinExistence type="predicted"/>
<organism evidence="2 3">
    <name type="scientific">Desulfonatronum thiosulfatophilum</name>
    <dbReference type="NCBI Taxonomy" id="617002"/>
    <lineage>
        <taxon>Bacteria</taxon>
        <taxon>Pseudomonadati</taxon>
        <taxon>Thermodesulfobacteriota</taxon>
        <taxon>Desulfovibrionia</taxon>
        <taxon>Desulfovibrionales</taxon>
        <taxon>Desulfonatronaceae</taxon>
        <taxon>Desulfonatronum</taxon>
    </lineage>
</organism>
<keyword evidence="3" id="KW-1185">Reference proteome</keyword>
<evidence type="ECO:0000259" key="1">
    <source>
        <dbReference type="Pfam" id="PF01814"/>
    </source>
</evidence>
<dbReference type="Gene3D" id="1.20.120.520">
    <property type="entry name" value="nmb1532 protein domain like"/>
    <property type="match status" value="1"/>
</dbReference>
<dbReference type="PANTHER" id="PTHR35585">
    <property type="entry name" value="HHE DOMAIN PROTEIN (AFU_ORTHOLOGUE AFUA_4G00730)"/>
    <property type="match status" value="1"/>
</dbReference>
<reference evidence="2 3" key="1">
    <citation type="submission" date="2016-10" db="EMBL/GenBank/DDBJ databases">
        <authorList>
            <person name="de Groot N.N."/>
        </authorList>
    </citation>
    <scope>NUCLEOTIDE SEQUENCE [LARGE SCALE GENOMIC DNA]</scope>
    <source>
        <strain evidence="2 3">ASO4-2</strain>
    </source>
</reference>
<protein>
    <submittedName>
        <fullName evidence="2">Hemerythrin HHE cation binding domain-containing protein</fullName>
    </submittedName>
</protein>
<sequence>MASNFYAVLKKDHDEQRELTKKFKQAENSSEWKKLFQEIKKDLKPHVKGEEASVFQRLKHSDDREIRLETLEKLQEHDVMERLLEEAQNSDQDSEEFWAKVKVMLEINEHHIDEEEEETFPTMKKQFSEDELDELLNSFNQEKEKVKKEIG</sequence>
<dbReference type="Proteomes" id="UP000198771">
    <property type="component" value="Unassembled WGS sequence"/>
</dbReference>
<feature type="domain" description="Hemerythrin-like" evidence="1">
    <location>
        <begin position="5"/>
        <end position="122"/>
    </location>
</feature>
<dbReference type="STRING" id="617002.SAMN05660653_01932"/>
<dbReference type="EMBL" id="FMXO01000010">
    <property type="protein sequence ID" value="SDB40322.1"/>
    <property type="molecule type" value="Genomic_DNA"/>
</dbReference>
<dbReference type="Pfam" id="PF01814">
    <property type="entry name" value="Hemerythrin"/>
    <property type="match status" value="1"/>
</dbReference>
<dbReference type="PANTHER" id="PTHR35585:SF1">
    <property type="entry name" value="HHE DOMAIN PROTEIN (AFU_ORTHOLOGUE AFUA_4G00730)"/>
    <property type="match status" value="1"/>
</dbReference>
<evidence type="ECO:0000313" key="3">
    <source>
        <dbReference type="Proteomes" id="UP000198771"/>
    </source>
</evidence>
<dbReference type="AlphaFoldDB" id="A0A1G6D592"/>
<evidence type="ECO:0000313" key="2">
    <source>
        <dbReference type="EMBL" id="SDB40322.1"/>
    </source>
</evidence>
<dbReference type="OrthoDB" id="9793637at2"/>
<dbReference type="RefSeq" id="WP_092120689.1">
    <property type="nucleotide sequence ID" value="NZ_FMXO01000010.1"/>
</dbReference>
<name>A0A1G6D592_9BACT</name>